<evidence type="ECO:0000313" key="1">
    <source>
        <dbReference type="EMBL" id="OQP47490.1"/>
    </source>
</evidence>
<dbReference type="AlphaFoldDB" id="A0A1V9EMX5"/>
<dbReference type="InterPro" id="IPR012349">
    <property type="entry name" value="Split_barrel_FMN-bd"/>
</dbReference>
<dbReference type="Gene3D" id="2.30.110.10">
    <property type="entry name" value="Electron Transport, Fmn-binding Protein, Chain A"/>
    <property type="match status" value="2"/>
</dbReference>
<dbReference type="EMBL" id="LVXG01000023">
    <property type="protein sequence ID" value="OQP47490.1"/>
    <property type="molecule type" value="Genomic_DNA"/>
</dbReference>
<proteinExistence type="predicted"/>
<organism evidence="1 2">
    <name type="scientific">Niastella yeongjuensis</name>
    <dbReference type="NCBI Taxonomy" id="354355"/>
    <lineage>
        <taxon>Bacteria</taxon>
        <taxon>Pseudomonadati</taxon>
        <taxon>Bacteroidota</taxon>
        <taxon>Chitinophagia</taxon>
        <taxon>Chitinophagales</taxon>
        <taxon>Chitinophagaceae</taxon>
        <taxon>Niastella</taxon>
    </lineage>
</organism>
<dbReference type="PANTHER" id="PTHR42815">
    <property type="entry name" value="FAD-BINDING, PUTATIVE (AFU_ORTHOLOGUE AFUA_6G07600)-RELATED"/>
    <property type="match status" value="1"/>
</dbReference>
<name>A0A1V9EMX5_9BACT</name>
<evidence type="ECO:0000313" key="2">
    <source>
        <dbReference type="Proteomes" id="UP000192610"/>
    </source>
</evidence>
<dbReference type="SUPFAM" id="SSF50475">
    <property type="entry name" value="FMN-binding split barrel"/>
    <property type="match status" value="1"/>
</dbReference>
<dbReference type="PANTHER" id="PTHR42815:SF2">
    <property type="entry name" value="FAD-BINDING, PUTATIVE (AFU_ORTHOLOGUE AFUA_6G07600)-RELATED"/>
    <property type="match status" value="1"/>
</dbReference>
<dbReference type="STRING" id="354355.SAMN05660816_01696"/>
<keyword evidence="2" id="KW-1185">Reference proteome</keyword>
<dbReference type="OrthoDB" id="9796486at2"/>
<dbReference type="RefSeq" id="WP_081201741.1">
    <property type="nucleotide sequence ID" value="NZ_FOCZ01000002.1"/>
</dbReference>
<accession>A0A1V9EMX5</accession>
<gene>
    <name evidence="1" type="ORF">A4H97_08345</name>
</gene>
<sequence length="305" mass="34583">MTDVFHSGERDIQNRVGEAEMAAHNKMMIAPSIPRGAINFVEKQPMAIVGSRNAAHELWASILIGNFGFVKVPDPATIIFDTQQLVSNPADIFFSNIAHDNQIGSLFIELATRKRLRVNGSVGIENSKIEFHVEQAYPNCPKYIQRRVISMPEYFEQTHSKSREGIELNEEIINWIKSADTFFVASAGLDGRLDASHRGGNPGFIEILENGMIKIPDYPGNSLFSTFGNMLQNPKAGLLFIDFEKRQTLQLTGTTNLLFDQTSEIDLARTRGTGRFWLFQHARWIITQEHHRVDWNFLEYSPFNP</sequence>
<comment type="caution">
    <text evidence="1">The sequence shown here is derived from an EMBL/GenBank/DDBJ whole genome shotgun (WGS) entry which is preliminary data.</text>
</comment>
<dbReference type="Proteomes" id="UP000192610">
    <property type="component" value="Unassembled WGS sequence"/>
</dbReference>
<reference evidence="2" key="1">
    <citation type="submission" date="2016-04" db="EMBL/GenBank/DDBJ databases">
        <authorList>
            <person name="Chen L."/>
            <person name="Zhuang W."/>
            <person name="Wang G."/>
        </authorList>
    </citation>
    <scope>NUCLEOTIDE SEQUENCE [LARGE SCALE GENOMIC DNA]</scope>
    <source>
        <strain evidence="2">17621</strain>
    </source>
</reference>
<protein>
    <submittedName>
        <fullName evidence="1">Uncharacterized protein</fullName>
    </submittedName>
</protein>